<dbReference type="EMBL" id="SZVO01000025">
    <property type="protein sequence ID" value="TKT86272.1"/>
    <property type="molecule type" value="Genomic_DNA"/>
</dbReference>
<dbReference type="Gene3D" id="3.30.530.20">
    <property type="match status" value="1"/>
</dbReference>
<dbReference type="SUPFAM" id="SSF55961">
    <property type="entry name" value="Bet v1-like"/>
    <property type="match status" value="1"/>
</dbReference>
<dbReference type="AlphaFoldDB" id="A0A4U6CPA4"/>
<comment type="caution">
    <text evidence="3">The sequence shown here is derived from an EMBL/GenBank/DDBJ whole genome shotgun (WGS) entry which is preliminary data.</text>
</comment>
<proteinExistence type="inferred from homology"/>
<protein>
    <submittedName>
        <fullName evidence="3">SRPBCC domain-containing protein</fullName>
    </submittedName>
</protein>
<evidence type="ECO:0000259" key="2">
    <source>
        <dbReference type="Pfam" id="PF08327"/>
    </source>
</evidence>
<dbReference type="RefSeq" id="WP_137344229.1">
    <property type="nucleotide sequence ID" value="NZ_BSQH01000027.1"/>
</dbReference>
<reference evidence="3 4" key="1">
    <citation type="submission" date="2019-05" db="EMBL/GenBank/DDBJ databases">
        <title>Dyadobacter AR-3-8 sp. nov., isolated from arctic soil.</title>
        <authorList>
            <person name="Chaudhary D.K."/>
        </authorList>
    </citation>
    <scope>NUCLEOTIDE SEQUENCE [LARGE SCALE GENOMIC DNA]</scope>
    <source>
        <strain evidence="3 4">AR-3-8</strain>
    </source>
</reference>
<dbReference type="Pfam" id="PF08327">
    <property type="entry name" value="AHSA1"/>
    <property type="match status" value="1"/>
</dbReference>
<keyword evidence="4" id="KW-1185">Reference proteome</keyword>
<sequence>METTKSLIQKSILIKAPKERVWDVLFTDPYIRIWYNEFSVGCYAITDWKLGSKAVFKDDSERGLIGEIVVNQPNQLLTIEYKGVLEGGVEDYESEMANQMKGSRETYKISETDGGTYLEIELDITPEYFEMMSSAWDKALEKIKELAEQ</sequence>
<dbReference type="Proteomes" id="UP000304900">
    <property type="component" value="Unassembled WGS sequence"/>
</dbReference>
<comment type="similarity">
    <text evidence="1">Belongs to the AHA1 family.</text>
</comment>
<dbReference type="CDD" id="cd07814">
    <property type="entry name" value="SRPBCC_CalC_Aha1-like"/>
    <property type="match status" value="1"/>
</dbReference>
<gene>
    <name evidence="3" type="ORF">FDK13_32695</name>
</gene>
<evidence type="ECO:0000313" key="3">
    <source>
        <dbReference type="EMBL" id="TKT86272.1"/>
    </source>
</evidence>
<evidence type="ECO:0000256" key="1">
    <source>
        <dbReference type="ARBA" id="ARBA00006817"/>
    </source>
</evidence>
<accession>A0A4U6CPA4</accession>
<organism evidence="3 4">
    <name type="scientific">Dyadobacter frigoris</name>
    <dbReference type="NCBI Taxonomy" id="2576211"/>
    <lineage>
        <taxon>Bacteria</taxon>
        <taxon>Pseudomonadati</taxon>
        <taxon>Bacteroidota</taxon>
        <taxon>Cytophagia</taxon>
        <taxon>Cytophagales</taxon>
        <taxon>Spirosomataceae</taxon>
        <taxon>Dyadobacter</taxon>
    </lineage>
</organism>
<evidence type="ECO:0000313" key="4">
    <source>
        <dbReference type="Proteomes" id="UP000304900"/>
    </source>
</evidence>
<name>A0A4U6CPA4_9BACT</name>
<dbReference type="InterPro" id="IPR023393">
    <property type="entry name" value="START-like_dom_sf"/>
</dbReference>
<dbReference type="InterPro" id="IPR013538">
    <property type="entry name" value="ASHA1/2-like_C"/>
</dbReference>
<feature type="domain" description="Activator of Hsp90 ATPase homologue 1/2-like C-terminal" evidence="2">
    <location>
        <begin position="15"/>
        <end position="148"/>
    </location>
</feature>
<dbReference type="OrthoDB" id="384974at2"/>